<evidence type="ECO:0000313" key="2">
    <source>
        <dbReference type="EMBL" id="CAB3990801.1"/>
    </source>
</evidence>
<proteinExistence type="predicted"/>
<feature type="region of interest" description="Disordered" evidence="1">
    <location>
        <begin position="128"/>
        <end position="156"/>
    </location>
</feature>
<reference evidence="2" key="1">
    <citation type="submission" date="2020-04" db="EMBL/GenBank/DDBJ databases">
        <authorList>
            <person name="Alioto T."/>
            <person name="Alioto T."/>
            <person name="Gomez Garrido J."/>
        </authorList>
    </citation>
    <scope>NUCLEOTIDE SEQUENCE</scope>
    <source>
        <strain evidence="2">A484AB</strain>
    </source>
</reference>
<evidence type="ECO:0000313" key="3">
    <source>
        <dbReference type="Proteomes" id="UP001152795"/>
    </source>
</evidence>
<gene>
    <name evidence="2" type="ORF">PACLA_8A049984</name>
</gene>
<evidence type="ECO:0000256" key="1">
    <source>
        <dbReference type="SAM" id="MobiDB-lite"/>
    </source>
</evidence>
<sequence>MTHVPRPYPVPGSAHYADVFAIPTKIDNIPRPPDDFQLNPEHKLRKSTILKLKEAKKRKKYTDYNAWKELVETGHISDSTVPELNKYLRKHNLQLKGKKNVKLDTIKRHVYIHIGDEMIDDDVYNFERNNENNADGEESENERADDVLSGGEDSDECDENTFVLNIISDSDSEHSVPDFPGNDAEEELADNNSPLVNITLRSGRTATRFFLHIFSI</sequence>
<dbReference type="InterPro" id="IPR036361">
    <property type="entry name" value="SAP_dom_sf"/>
</dbReference>
<protein>
    <submittedName>
        <fullName evidence="2">Uncharacterized protein</fullName>
    </submittedName>
</protein>
<keyword evidence="3" id="KW-1185">Reference proteome</keyword>
<dbReference type="Proteomes" id="UP001152795">
    <property type="component" value="Unassembled WGS sequence"/>
</dbReference>
<dbReference type="EMBL" id="CACRXK020001728">
    <property type="protein sequence ID" value="CAB3990801.1"/>
    <property type="molecule type" value="Genomic_DNA"/>
</dbReference>
<accession>A0A6S7H3A8</accession>
<dbReference type="AlphaFoldDB" id="A0A6S7H3A8"/>
<name>A0A6S7H3A8_PARCT</name>
<organism evidence="2 3">
    <name type="scientific">Paramuricea clavata</name>
    <name type="common">Red gorgonian</name>
    <name type="synonym">Violescent sea-whip</name>
    <dbReference type="NCBI Taxonomy" id="317549"/>
    <lineage>
        <taxon>Eukaryota</taxon>
        <taxon>Metazoa</taxon>
        <taxon>Cnidaria</taxon>
        <taxon>Anthozoa</taxon>
        <taxon>Octocorallia</taxon>
        <taxon>Malacalcyonacea</taxon>
        <taxon>Plexauridae</taxon>
        <taxon>Paramuricea</taxon>
    </lineage>
</organism>
<dbReference type="SUPFAM" id="SSF68906">
    <property type="entry name" value="SAP domain"/>
    <property type="match status" value="1"/>
</dbReference>
<comment type="caution">
    <text evidence="2">The sequence shown here is derived from an EMBL/GenBank/DDBJ whole genome shotgun (WGS) entry which is preliminary data.</text>
</comment>